<dbReference type="InterPro" id="IPR036388">
    <property type="entry name" value="WH-like_DNA-bd_sf"/>
</dbReference>
<feature type="domain" description="HTH lysR-type" evidence="5">
    <location>
        <begin position="1"/>
        <end position="59"/>
    </location>
</feature>
<evidence type="ECO:0000256" key="2">
    <source>
        <dbReference type="ARBA" id="ARBA00023015"/>
    </source>
</evidence>
<name>A0A839SXZ0_AZOMA</name>
<dbReference type="GO" id="GO:0003700">
    <property type="term" value="F:DNA-binding transcription factor activity"/>
    <property type="evidence" value="ECO:0007669"/>
    <property type="project" value="InterPro"/>
</dbReference>
<evidence type="ECO:0000256" key="1">
    <source>
        <dbReference type="ARBA" id="ARBA00009437"/>
    </source>
</evidence>
<dbReference type="SUPFAM" id="SSF53850">
    <property type="entry name" value="Periplasmic binding protein-like II"/>
    <property type="match status" value="1"/>
</dbReference>
<dbReference type="InterPro" id="IPR005119">
    <property type="entry name" value="LysR_subst-bd"/>
</dbReference>
<evidence type="ECO:0000313" key="6">
    <source>
        <dbReference type="EMBL" id="MBB3102217.1"/>
    </source>
</evidence>
<dbReference type="PANTHER" id="PTHR30537">
    <property type="entry name" value="HTH-TYPE TRANSCRIPTIONAL REGULATOR"/>
    <property type="match status" value="1"/>
</dbReference>
<dbReference type="Gene3D" id="3.40.190.290">
    <property type="match status" value="1"/>
</dbReference>
<reference evidence="6 7" key="1">
    <citation type="submission" date="2020-08" db="EMBL/GenBank/DDBJ databases">
        <title>Genomic Encyclopedia of Type Strains, Phase III (KMG-III): the genomes of soil and plant-associated and newly described type strains.</title>
        <authorList>
            <person name="Whitman W."/>
        </authorList>
    </citation>
    <scope>NUCLEOTIDE SEQUENCE [LARGE SCALE GENOMIC DNA]</scope>
    <source>
        <strain evidence="6 7">CECT 4462</strain>
    </source>
</reference>
<dbReference type="RefSeq" id="WP_183165219.1">
    <property type="nucleotide sequence ID" value="NZ_JACHXI010000002.1"/>
</dbReference>
<dbReference type="AlphaFoldDB" id="A0A839SXZ0"/>
<proteinExistence type="inferred from homology"/>
<dbReference type="InterPro" id="IPR036390">
    <property type="entry name" value="WH_DNA-bd_sf"/>
</dbReference>
<keyword evidence="7" id="KW-1185">Reference proteome</keyword>
<evidence type="ECO:0000259" key="5">
    <source>
        <dbReference type="PROSITE" id="PS50931"/>
    </source>
</evidence>
<sequence length="297" mass="32767">MDKLLALKMFVTTVDTNGFSAAARQLGVATSSVTRMVDALECELGTALLNRSTRQVTVSEAGAAYYLNARRILEQMEEADASVRDRGEEPSGPLRVSVPTAFAQRCLCPHIGSLLRQYPKLELDMTLTDDIVDLLGERVDLSIRLGSAAPMDGVVSRTLGWFQRFVLASPVYLEEHGVPEQPMDLLHHNCLRFNYGNVQQFWTFQGTSEEVRVPIHGRVKSNNVEVLREVALAGLGVALLPDWIVEEDIAAGRLTKLFAMFAVNPNNASSAISALYLPNQRGSKRVNAFMDFVTQIL</sequence>
<organism evidence="6 7">
    <name type="scientific">Azomonas macrocytogenes</name>
    <name type="common">Azotobacter macrocytogenes</name>
    <dbReference type="NCBI Taxonomy" id="69962"/>
    <lineage>
        <taxon>Bacteria</taxon>
        <taxon>Pseudomonadati</taxon>
        <taxon>Pseudomonadota</taxon>
        <taxon>Gammaproteobacteria</taxon>
        <taxon>Pseudomonadales</taxon>
        <taxon>Pseudomonadaceae</taxon>
        <taxon>Azomonas</taxon>
    </lineage>
</organism>
<dbReference type="Proteomes" id="UP000549250">
    <property type="component" value="Unassembled WGS sequence"/>
</dbReference>
<evidence type="ECO:0000313" key="7">
    <source>
        <dbReference type="Proteomes" id="UP000549250"/>
    </source>
</evidence>
<dbReference type="EMBL" id="JACHXI010000002">
    <property type="protein sequence ID" value="MBB3102217.1"/>
    <property type="molecule type" value="Genomic_DNA"/>
</dbReference>
<protein>
    <submittedName>
        <fullName evidence="6">DNA-binding transcriptional LysR family regulator</fullName>
    </submittedName>
</protein>
<dbReference type="FunFam" id="1.10.10.10:FF:000001">
    <property type="entry name" value="LysR family transcriptional regulator"/>
    <property type="match status" value="1"/>
</dbReference>
<dbReference type="Pfam" id="PF00126">
    <property type="entry name" value="HTH_1"/>
    <property type="match status" value="1"/>
</dbReference>
<keyword evidence="3 6" id="KW-0238">DNA-binding</keyword>
<accession>A0A839SXZ0</accession>
<comment type="caution">
    <text evidence="6">The sequence shown here is derived from an EMBL/GenBank/DDBJ whole genome shotgun (WGS) entry which is preliminary data.</text>
</comment>
<dbReference type="CDD" id="cd08422">
    <property type="entry name" value="PBP2_CrgA_like"/>
    <property type="match status" value="1"/>
</dbReference>
<evidence type="ECO:0000256" key="4">
    <source>
        <dbReference type="ARBA" id="ARBA00023163"/>
    </source>
</evidence>
<dbReference type="InterPro" id="IPR058163">
    <property type="entry name" value="LysR-type_TF_proteobact-type"/>
</dbReference>
<dbReference type="InterPro" id="IPR000847">
    <property type="entry name" value="LysR_HTH_N"/>
</dbReference>
<dbReference type="Gene3D" id="1.10.10.10">
    <property type="entry name" value="Winged helix-like DNA-binding domain superfamily/Winged helix DNA-binding domain"/>
    <property type="match status" value="1"/>
</dbReference>
<dbReference type="GO" id="GO:0003677">
    <property type="term" value="F:DNA binding"/>
    <property type="evidence" value="ECO:0007669"/>
    <property type="project" value="UniProtKB-KW"/>
</dbReference>
<dbReference type="PROSITE" id="PS50931">
    <property type="entry name" value="HTH_LYSR"/>
    <property type="match status" value="1"/>
</dbReference>
<dbReference type="PANTHER" id="PTHR30537:SF5">
    <property type="entry name" value="HTH-TYPE TRANSCRIPTIONAL ACTIVATOR TTDR-RELATED"/>
    <property type="match status" value="1"/>
</dbReference>
<evidence type="ECO:0000256" key="3">
    <source>
        <dbReference type="ARBA" id="ARBA00023125"/>
    </source>
</evidence>
<keyword evidence="2" id="KW-0805">Transcription regulation</keyword>
<dbReference type="Pfam" id="PF03466">
    <property type="entry name" value="LysR_substrate"/>
    <property type="match status" value="1"/>
</dbReference>
<comment type="similarity">
    <text evidence="1">Belongs to the LysR transcriptional regulatory family.</text>
</comment>
<keyword evidence="4" id="KW-0804">Transcription</keyword>
<dbReference type="SUPFAM" id="SSF46785">
    <property type="entry name" value="Winged helix' DNA-binding domain"/>
    <property type="match status" value="1"/>
</dbReference>
<gene>
    <name evidence="6" type="ORF">FHR87_000590</name>
</gene>